<reference evidence="4 5" key="1">
    <citation type="submission" date="2018-10" db="EMBL/GenBank/DDBJ databases">
        <title>Natronolimnobius sp. XQ-INN 246 isolated from Inner Mongolia Autonomous Region of China.</title>
        <authorList>
            <person name="Xue Q."/>
        </authorList>
    </citation>
    <scope>NUCLEOTIDE SEQUENCE [LARGE SCALE GENOMIC DNA]</scope>
    <source>
        <strain evidence="4 5">XQ-INN 246</strain>
    </source>
</reference>
<accession>A0A4V3VL94</accession>
<dbReference type="PANTHER" id="PTHR43080">
    <property type="entry name" value="CBS DOMAIN-CONTAINING PROTEIN CBSX3, MITOCHONDRIAL"/>
    <property type="match status" value="1"/>
</dbReference>
<dbReference type="PANTHER" id="PTHR43080:SF2">
    <property type="entry name" value="CBS DOMAIN-CONTAINING PROTEIN"/>
    <property type="match status" value="1"/>
</dbReference>
<gene>
    <name evidence="4" type="ORF">D8Y22_11490</name>
</gene>
<dbReference type="SMART" id="SM00116">
    <property type="entry name" value="CBS"/>
    <property type="match status" value="2"/>
</dbReference>
<proteinExistence type="predicted"/>
<dbReference type="Proteomes" id="UP000318864">
    <property type="component" value="Unassembled WGS sequence"/>
</dbReference>
<evidence type="ECO:0000313" key="5">
    <source>
        <dbReference type="Proteomes" id="UP000318864"/>
    </source>
</evidence>
<dbReference type="InterPro" id="IPR051257">
    <property type="entry name" value="Diverse_CBS-Domain"/>
</dbReference>
<dbReference type="Gene3D" id="3.10.580.10">
    <property type="entry name" value="CBS-domain"/>
    <property type="match status" value="1"/>
</dbReference>
<feature type="domain" description="CBS" evidence="3">
    <location>
        <begin position="66"/>
        <end position="124"/>
    </location>
</feature>
<dbReference type="OrthoDB" id="43333at2157"/>
<evidence type="ECO:0000313" key="4">
    <source>
        <dbReference type="EMBL" id="THE64747.1"/>
    </source>
</evidence>
<dbReference type="Pfam" id="PF00571">
    <property type="entry name" value="CBS"/>
    <property type="match status" value="2"/>
</dbReference>
<sequence length="144" mass="15892">MTEDVVTAENTTALETVAERLLKNDVGSVIITNDGSPYGIVTETDIILATYRSGRSLEAIPTRAVASHPLVTVEPEQSVRLVVKRMQDERIKKLAVVDGLEMAGIVTTQDLIDHYGELTRELKTIREDRHRRGGFDEDGASDDN</sequence>
<dbReference type="AlphaFoldDB" id="A0A4V3VL94"/>
<name>A0A4V3VL94_9EURY</name>
<protein>
    <submittedName>
        <fullName evidence="4">CBS domain-containing protein</fullName>
    </submittedName>
</protein>
<dbReference type="InterPro" id="IPR046342">
    <property type="entry name" value="CBS_dom_sf"/>
</dbReference>
<evidence type="ECO:0000259" key="3">
    <source>
        <dbReference type="PROSITE" id="PS51371"/>
    </source>
</evidence>
<comment type="caution">
    <text evidence="4">The sequence shown here is derived from an EMBL/GenBank/DDBJ whole genome shotgun (WGS) entry which is preliminary data.</text>
</comment>
<dbReference type="PROSITE" id="PS51371">
    <property type="entry name" value="CBS"/>
    <property type="match status" value="2"/>
</dbReference>
<evidence type="ECO:0000256" key="2">
    <source>
        <dbReference type="PROSITE-ProRule" id="PRU00703"/>
    </source>
</evidence>
<evidence type="ECO:0000256" key="1">
    <source>
        <dbReference type="ARBA" id="ARBA00023122"/>
    </source>
</evidence>
<feature type="domain" description="CBS" evidence="3">
    <location>
        <begin position="1"/>
        <end position="57"/>
    </location>
</feature>
<dbReference type="SUPFAM" id="SSF54631">
    <property type="entry name" value="CBS-domain pair"/>
    <property type="match status" value="1"/>
</dbReference>
<organism evidence="4 5">
    <name type="scientific">Salinadaptatus halalkaliphilus</name>
    <dbReference type="NCBI Taxonomy" id="2419781"/>
    <lineage>
        <taxon>Archaea</taxon>
        <taxon>Methanobacteriati</taxon>
        <taxon>Methanobacteriota</taxon>
        <taxon>Stenosarchaea group</taxon>
        <taxon>Halobacteria</taxon>
        <taxon>Halobacteriales</taxon>
        <taxon>Natrialbaceae</taxon>
        <taxon>Salinadaptatus</taxon>
    </lineage>
</organism>
<dbReference type="EMBL" id="RBZW01000027">
    <property type="protein sequence ID" value="THE64747.1"/>
    <property type="molecule type" value="Genomic_DNA"/>
</dbReference>
<keyword evidence="1 2" id="KW-0129">CBS domain</keyword>
<dbReference type="InterPro" id="IPR000644">
    <property type="entry name" value="CBS_dom"/>
</dbReference>
<keyword evidence="5" id="KW-1185">Reference proteome</keyword>
<dbReference type="CDD" id="cd17776">
    <property type="entry name" value="CBS_pair_arch"/>
    <property type="match status" value="1"/>
</dbReference>